<evidence type="ECO:0000313" key="4">
    <source>
        <dbReference type="Proteomes" id="UP000246085"/>
    </source>
</evidence>
<dbReference type="KEGG" id="bvz:BRAD3257_0705"/>
<reference evidence="2 5" key="2">
    <citation type="submission" date="2021-03" db="EMBL/GenBank/DDBJ databases">
        <title>Genome Sequence of Bradyrhizobium vignae strain ISRA400.</title>
        <authorList>
            <person name="Tisa L.S."/>
            <person name="Svistoonoff S."/>
            <person name="Hocher V."/>
            <person name="Fall S."/>
            <person name="Zaiya A."/>
            <person name="Naing D."/>
            <person name="Niang N."/>
            <person name="Diouf A."/>
            <person name="Dasylva M.C."/>
            <person name="Toure O."/>
            <person name="Gueye M."/>
            <person name="Gully D."/>
            <person name="Tisseyre P."/>
            <person name="Simpson S."/>
            <person name="Morris K."/>
            <person name="Thomas W.K."/>
        </authorList>
    </citation>
    <scope>NUCLEOTIDE SEQUENCE [LARGE SCALE GENOMIC DNA]</scope>
    <source>
        <strain evidence="2 5">ISRA400</strain>
    </source>
</reference>
<dbReference type="AlphaFoldDB" id="A0A2U3PRU1"/>
<evidence type="ECO:0000313" key="2">
    <source>
        <dbReference type="EMBL" id="MBP0111213.1"/>
    </source>
</evidence>
<dbReference type="EMBL" id="LS398110">
    <property type="protein sequence ID" value="SPP91863.1"/>
    <property type="molecule type" value="Genomic_DNA"/>
</dbReference>
<reference evidence="3 4" key="1">
    <citation type="submission" date="2018-03" db="EMBL/GenBank/DDBJ databases">
        <authorList>
            <person name="Gully D."/>
        </authorList>
    </citation>
    <scope>NUCLEOTIDE SEQUENCE [LARGE SCALE GENOMIC DNA]</scope>
    <source>
        <strain evidence="3">ORS3257</strain>
    </source>
</reference>
<accession>A0A2U3PRU1</accession>
<protein>
    <submittedName>
        <fullName evidence="2">PilZ domain-containing protein</fullName>
    </submittedName>
</protein>
<evidence type="ECO:0000259" key="1">
    <source>
        <dbReference type="Pfam" id="PF07238"/>
    </source>
</evidence>
<evidence type="ECO:0000313" key="3">
    <source>
        <dbReference type="EMBL" id="SPP91863.1"/>
    </source>
</evidence>
<dbReference type="EMBL" id="JAGIKT010000016">
    <property type="protein sequence ID" value="MBP0111213.1"/>
    <property type="molecule type" value="Genomic_DNA"/>
</dbReference>
<dbReference type="InterPro" id="IPR009875">
    <property type="entry name" value="PilZ_domain"/>
</dbReference>
<evidence type="ECO:0000313" key="5">
    <source>
        <dbReference type="Proteomes" id="UP000669317"/>
    </source>
</evidence>
<proteinExistence type="predicted"/>
<dbReference type="Proteomes" id="UP000669317">
    <property type="component" value="Unassembled WGS sequence"/>
</dbReference>
<gene>
    <name evidence="3" type="ORF">BRAD3257_0705</name>
    <name evidence="2" type="ORF">JWS04_08955</name>
</gene>
<dbReference type="GO" id="GO:0035438">
    <property type="term" value="F:cyclic-di-GMP binding"/>
    <property type="evidence" value="ECO:0007669"/>
    <property type="project" value="InterPro"/>
</dbReference>
<dbReference type="Pfam" id="PF07238">
    <property type="entry name" value="PilZ"/>
    <property type="match status" value="1"/>
</dbReference>
<dbReference type="Proteomes" id="UP000246085">
    <property type="component" value="Chromosome BRAD3257"/>
</dbReference>
<dbReference type="RefSeq" id="WP_122400634.1">
    <property type="nucleotide sequence ID" value="NZ_JAGIKT010000016.1"/>
</dbReference>
<keyword evidence="5" id="KW-1185">Reference proteome</keyword>
<sequence>MNERRNDGRQRVLKAATIEFGGGAIDCTVRNFSSGGAALDVTSPVGIPEQFTLFVQSDGRHLPCTVIWRKEKRIGVSFGRGSS</sequence>
<name>A0A2U3PRU1_9BRAD</name>
<dbReference type="SUPFAM" id="SSF141371">
    <property type="entry name" value="PilZ domain-like"/>
    <property type="match status" value="1"/>
</dbReference>
<dbReference type="Gene3D" id="2.40.10.220">
    <property type="entry name" value="predicted glycosyltransferase like domains"/>
    <property type="match status" value="1"/>
</dbReference>
<dbReference type="OrthoDB" id="7188320at2"/>
<accession>A0A4Q0R2W9</accession>
<organism evidence="3 4">
    <name type="scientific">Bradyrhizobium vignae</name>
    <dbReference type="NCBI Taxonomy" id="1549949"/>
    <lineage>
        <taxon>Bacteria</taxon>
        <taxon>Pseudomonadati</taxon>
        <taxon>Pseudomonadota</taxon>
        <taxon>Alphaproteobacteria</taxon>
        <taxon>Hyphomicrobiales</taxon>
        <taxon>Nitrobacteraceae</taxon>
        <taxon>Bradyrhizobium</taxon>
    </lineage>
</organism>
<feature type="domain" description="PilZ" evidence="1">
    <location>
        <begin position="3"/>
        <end position="78"/>
    </location>
</feature>